<dbReference type="EMBL" id="UZAE01001401">
    <property type="protein sequence ID" value="VDN98574.1"/>
    <property type="molecule type" value="Genomic_DNA"/>
</dbReference>
<dbReference type="WBParaSite" id="HNAJ_0000271601-mRNA-1">
    <property type="protein sequence ID" value="HNAJ_0000271601-mRNA-1"/>
    <property type="gene ID" value="HNAJ_0000271601"/>
</dbReference>
<keyword evidence="1" id="KW-1133">Transmembrane helix</keyword>
<gene>
    <name evidence="2" type="ORF">HNAJ_LOCUS2715</name>
</gene>
<reference evidence="4" key="1">
    <citation type="submission" date="2017-02" db="UniProtKB">
        <authorList>
            <consortium name="WormBaseParasite"/>
        </authorList>
    </citation>
    <scope>IDENTIFICATION</scope>
</reference>
<keyword evidence="3" id="KW-1185">Reference proteome</keyword>
<keyword evidence="1" id="KW-0812">Transmembrane</keyword>
<dbReference type="AlphaFoldDB" id="A0A0R3T6M8"/>
<sequence length="68" mass="7711">MTNANVRDASMWMKCDMSSNGSLVAEDRCQVLILRHLIHLLPLFFLLVLHHLARILLPSNANKLCKAL</sequence>
<feature type="transmembrane region" description="Helical" evidence="1">
    <location>
        <begin position="37"/>
        <end position="57"/>
    </location>
</feature>
<accession>A0A0R3T6M8</accession>
<name>A0A0R3T6M8_RODNA</name>
<evidence type="ECO:0000313" key="3">
    <source>
        <dbReference type="Proteomes" id="UP000278807"/>
    </source>
</evidence>
<protein>
    <submittedName>
        <fullName evidence="2 4">Uncharacterized protein</fullName>
    </submittedName>
</protein>
<keyword evidence="1" id="KW-0472">Membrane</keyword>
<dbReference type="Proteomes" id="UP000278807">
    <property type="component" value="Unassembled WGS sequence"/>
</dbReference>
<proteinExistence type="predicted"/>
<evidence type="ECO:0000313" key="4">
    <source>
        <dbReference type="WBParaSite" id="HNAJ_0000271601-mRNA-1"/>
    </source>
</evidence>
<organism evidence="4">
    <name type="scientific">Rodentolepis nana</name>
    <name type="common">Dwarf tapeworm</name>
    <name type="synonym">Hymenolepis nana</name>
    <dbReference type="NCBI Taxonomy" id="102285"/>
    <lineage>
        <taxon>Eukaryota</taxon>
        <taxon>Metazoa</taxon>
        <taxon>Spiralia</taxon>
        <taxon>Lophotrochozoa</taxon>
        <taxon>Platyhelminthes</taxon>
        <taxon>Cestoda</taxon>
        <taxon>Eucestoda</taxon>
        <taxon>Cyclophyllidea</taxon>
        <taxon>Hymenolepididae</taxon>
        <taxon>Rodentolepis</taxon>
    </lineage>
</organism>
<evidence type="ECO:0000256" key="1">
    <source>
        <dbReference type="SAM" id="Phobius"/>
    </source>
</evidence>
<evidence type="ECO:0000313" key="2">
    <source>
        <dbReference type="EMBL" id="VDN98574.1"/>
    </source>
</evidence>
<reference evidence="2 3" key="2">
    <citation type="submission" date="2018-11" db="EMBL/GenBank/DDBJ databases">
        <authorList>
            <consortium name="Pathogen Informatics"/>
        </authorList>
    </citation>
    <scope>NUCLEOTIDE SEQUENCE [LARGE SCALE GENOMIC DNA]</scope>
</reference>